<evidence type="ECO:0000313" key="2">
    <source>
        <dbReference type="Proteomes" id="UP000569914"/>
    </source>
</evidence>
<gene>
    <name evidence="1" type="ORF">BKA15_002851</name>
</gene>
<protein>
    <submittedName>
        <fullName evidence="1">NTP pyrophosphatase (Non-canonical NTP hydrolase)</fullName>
    </submittedName>
</protein>
<sequence length="104" mass="11546">MSDLRHDRFAQVYAIADRYAARFPEGNTPLGYLARLTEELGEIAVEVQRLEGAPAKIAKHGDGEVAALADEVEDLLHTAFGLLRLYGAESIFERVVDREFAKTI</sequence>
<dbReference type="Gene3D" id="1.10.287.1080">
    <property type="entry name" value="MazG-like"/>
    <property type="match status" value="1"/>
</dbReference>
<keyword evidence="2" id="KW-1185">Reference proteome</keyword>
<accession>A0A7Y9LBA8</accession>
<reference evidence="1 2" key="1">
    <citation type="submission" date="2020-07" db="EMBL/GenBank/DDBJ databases">
        <title>Sequencing the genomes of 1000 actinobacteria strains.</title>
        <authorList>
            <person name="Klenk H.-P."/>
        </authorList>
    </citation>
    <scope>NUCLEOTIDE SEQUENCE [LARGE SCALE GENOMIC DNA]</scope>
    <source>
        <strain evidence="1 2">DSM 22083</strain>
    </source>
</reference>
<proteinExistence type="predicted"/>
<organism evidence="1 2">
    <name type="scientific">Microlunatus parietis</name>
    <dbReference type="NCBI Taxonomy" id="682979"/>
    <lineage>
        <taxon>Bacteria</taxon>
        <taxon>Bacillati</taxon>
        <taxon>Actinomycetota</taxon>
        <taxon>Actinomycetes</taxon>
        <taxon>Propionibacteriales</taxon>
        <taxon>Propionibacteriaceae</taxon>
        <taxon>Microlunatus</taxon>
    </lineage>
</organism>
<comment type="caution">
    <text evidence="1">The sequence shown here is derived from an EMBL/GenBank/DDBJ whole genome shotgun (WGS) entry which is preliminary data.</text>
</comment>
<evidence type="ECO:0000313" key="1">
    <source>
        <dbReference type="EMBL" id="NYE71522.1"/>
    </source>
</evidence>
<dbReference type="EMBL" id="JACCBU010000001">
    <property type="protein sequence ID" value="NYE71522.1"/>
    <property type="molecule type" value="Genomic_DNA"/>
</dbReference>
<dbReference type="RefSeq" id="WP_179751725.1">
    <property type="nucleotide sequence ID" value="NZ_JACCBU010000001.1"/>
</dbReference>
<dbReference type="Proteomes" id="UP000569914">
    <property type="component" value="Unassembled WGS sequence"/>
</dbReference>
<dbReference type="SUPFAM" id="SSF101386">
    <property type="entry name" value="all-alpha NTP pyrophosphatases"/>
    <property type="match status" value="1"/>
</dbReference>
<dbReference type="GO" id="GO:0016787">
    <property type="term" value="F:hydrolase activity"/>
    <property type="evidence" value="ECO:0007669"/>
    <property type="project" value="UniProtKB-KW"/>
</dbReference>
<keyword evidence="1" id="KW-0378">Hydrolase</keyword>
<dbReference type="AlphaFoldDB" id="A0A7Y9LBA8"/>
<name>A0A7Y9LBA8_9ACTN</name>